<evidence type="ECO:0000256" key="2">
    <source>
        <dbReference type="ARBA" id="ARBA00022475"/>
    </source>
</evidence>
<keyword evidence="5 7" id="KW-1133">Transmembrane helix</keyword>
<dbReference type="GO" id="GO:0008961">
    <property type="term" value="F:phosphatidylglycerol-prolipoprotein diacylglyceryl transferase activity"/>
    <property type="evidence" value="ECO:0007669"/>
    <property type="project" value="UniProtKB-UniRule"/>
</dbReference>
<reference evidence="8 9" key="1">
    <citation type="submission" date="2018-06" db="EMBL/GenBank/DDBJ databases">
        <title>Genomic Encyclopedia of Type Strains, Phase IV (KMG-IV): sequencing the most valuable type-strain genomes for metagenomic binning, comparative biology and taxonomic classification.</title>
        <authorList>
            <person name="Goeker M."/>
        </authorList>
    </citation>
    <scope>NUCLEOTIDE SEQUENCE [LARGE SCALE GENOMIC DNA]</scope>
    <source>
        <strain evidence="8 9">DSM 25532</strain>
    </source>
</reference>
<dbReference type="OrthoDB" id="871140at2"/>
<comment type="pathway">
    <text evidence="7">Protein modification; lipoprotein biosynthesis (diacylglyceryl transfer).</text>
</comment>
<dbReference type="NCBIfam" id="TIGR00544">
    <property type="entry name" value="lgt"/>
    <property type="match status" value="1"/>
</dbReference>
<keyword evidence="4 7" id="KW-0812">Transmembrane</keyword>
<dbReference type="PANTHER" id="PTHR30589">
    <property type="entry name" value="PROLIPOPROTEIN DIACYLGLYCERYL TRANSFERASE"/>
    <property type="match status" value="1"/>
</dbReference>
<evidence type="ECO:0000256" key="3">
    <source>
        <dbReference type="ARBA" id="ARBA00022679"/>
    </source>
</evidence>
<comment type="subcellular location">
    <subcellularLocation>
        <location evidence="7">Cell membrane</location>
        <topology evidence="7">Multi-pass membrane protein</topology>
    </subcellularLocation>
</comment>
<comment type="caution">
    <text evidence="8">The sequence shown here is derived from an EMBL/GenBank/DDBJ whole genome shotgun (WGS) entry which is preliminary data.</text>
</comment>
<comment type="function">
    <text evidence="7">Catalyzes the transfer of the diacylglyceryl group from phosphatidylglycerol to the sulfhydryl group of the N-terminal cysteine of a prolipoprotein, the first step in the formation of mature lipoproteins.</text>
</comment>
<feature type="transmembrane region" description="Helical" evidence="7">
    <location>
        <begin position="129"/>
        <end position="148"/>
    </location>
</feature>
<dbReference type="GO" id="GO:0005886">
    <property type="term" value="C:plasma membrane"/>
    <property type="evidence" value="ECO:0007669"/>
    <property type="project" value="UniProtKB-SubCell"/>
</dbReference>
<dbReference type="EC" id="2.5.1.145" evidence="7"/>
<evidence type="ECO:0000256" key="4">
    <source>
        <dbReference type="ARBA" id="ARBA00022692"/>
    </source>
</evidence>
<keyword evidence="3 7" id="KW-0808">Transferase</keyword>
<comment type="catalytic activity">
    <reaction evidence="7">
        <text>L-cysteinyl-[prolipoprotein] + a 1,2-diacyl-sn-glycero-3-phospho-(1'-sn-glycerol) = an S-1,2-diacyl-sn-glyceryl-L-cysteinyl-[prolipoprotein] + sn-glycerol 1-phosphate + H(+)</text>
        <dbReference type="Rhea" id="RHEA:56712"/>
        <dbReference type="Rhea" id="RHEA-COMP:14679"/>
        <dbReference type="Rhea" id="RHEA-COMP:14680"/>
        <dbReference type="ChEBI" id="CHEBI:15378"/>
        <dbReference type="ChEBI" id="CHEBI:29950"/>
        <dbReference type="ChEBI" id="CHEBI:57685"/>
        <dbReference type="ChEBI" id="CHEBI:64716"/>
        <dbReference type="ChEBI" id="CHEBI:140658"/>
        <dbReference type="EC" id="2.5.1.145"/>
    </reaction>
</comment>
<dbReference type="InterPro" id="IPR001640">
    <property type="entry name" value="Lgt"/>
</dbReference>
<dbReference type="GO" id="GO:0042158">
    <property type="term" value="P:lipoprotein biosynthetic process"/>
    <property type="evidence" value="ECO:0007669"/>
    <property type="project" value="UniProtKB-UniRule"/>
</dbReference>
<evidence type="ECO:0000256" key="5">
    <source>
        <dbReference type="ARBA" id="ARBA00022989"/>
    </source>
</evidence>
<feature type="transmembrane region" description="Helical" evidence="7">
    <location>
        <begin position="22"/>
        <end position="44"/>
    </location>
</feature>
<evidence type="ECO:0000256" key="1">
    <source>
        <dbReference type="ARBA" id="ARBA00007150"/>
    </source>
</evidence>
<feature type="binding site" evidence="7">
    <location>
        <position position="143"/>
    </location>
    <ligand>
        <name>a 1,2-diacyl-sn-glycero-3-phospho-(1'-sn-glycerol)</name>
        <dbReference type="ChEBI" id="CHEBI:64716"/>
    </ligand>
</feature>
<feature type="transmembrane region" description="Helical" evidence="7">
    <location>
        <begin position="248"/>
        <end position="268"/>
    </location>
</feature>
<dbReference type="HAMAP" id="MF_01147">
    <property type="entry name" value="Lgt"/>
    <property type="match status" value="1"/>
</dbReference>
<dbReference type="RefSeq" id="WP_113961355.1">
    <property type="nucleotide sequence ID" value="NZ_QNRR01000013.1"/>
</dbReference>
<evidence type="ECO:0000256" key="7">
    <source>
        <dbReference type="HAMAP-Rule" id="MF_01147"/>
    </source>
</evidence>
<feature type="transmembrane region" description="Helical" evidence="7">
    <location>
        <begin position="56"/>
        <end position="80"/>
    </location>
</feature>
<keyword evidence="2 7" id="KW-1003">Cell membrane</keyword>
<proteinExistence type="inferred from homology"/>
<dbReference type="Proteomes" id="UP000253426">
    <property type="component" value="Unassembled WGS sequence"/>
</dbReference>
<dbReference type="Pfam" id="PF01790">
    <property type="entry name" value="LGT"/>
    <property type="match status" value="1"/>
</dbReference>
<feature type="transmembrane region" description="Helical" evidence="7">
    <location>
        <begin position="288"/>
        <end position="306"/>
    </location>
</feature>
<dbReference type="PROSITE" id="PS01311">
    <property type="entry name" value="LGT"/>
    <property type="match status" value="1"/>
</dbReference>
<evidence type="ECO:0000256" key="6">
    <source>
        <dbReference type="ARBA" id="ARBA00023136"/>
    </source>
</evidence>
<keyword evidence="6 7" id="KW-0472">Membrane</keyword>
<gene>
    <name evidence="7" type="primary">lgt</name>
    <name evidence="8" type="ORF">DES53_11335</name>
</gene>
<sequence>MLAYYLHDLSPVIIQFSEKFKIHWYGLAYVMGFYCCYLVMVHLAKKGLGSLKPDQVGDFITFAALFGVVLGGRLGYMLLYNFEGFIRNPISLFRLWDGGMASHGGIAGLALFSLWFAKRHKISWTGIGDNLVVGSPLGILFGRLANFINGELYGRKTDVSWAMKFPTEVHDPKFPQIAPSDLGISAAGDVFPKHSNEIVALAKSTPDGLQKLQEVLTPRHPSQLYEAACEGLLLFLVLYFVRVKFKNLPNGVLTGLFFILYAISRISVETLREPDSELMLYDTLTKGQFYSIFMIAIGLAFLIFGFKWGQRPGVRTAEGK</sequence>
<dbReference type="PANTHER" id="PTHR30589:SF0">
    <property type="entry name" value="PHOSPHATIDYLGLYCEROL--PROLIPOPROTEIN DIACYLGLYCERYL TRANSFERASE"/>
    <property type="match status" value="1"/>
</dbReference>
<dbReference type="AlphaFoldDB" id="A0A366H6M6"/>
<organism evidence="8 9">
    <name type="scientific">Roseimicrobium gellanilyticum</name>
    <dbReference type="NCBI Taxonomy" id="748857"/>
    <lineage>
        <taxon>Bacteria</taxon>
        <taxon>Pseudomonadati</taxon>
        <taxon>Verrucomicrobiota</taxon>
        <taxon>Verrucomicrobiia</taxon>
        <taxon>Verrucomicrobiales</taxon>
        <taxon>Verrucomicrobiaceae</taxon>
        <taxon>Roseimicrobium</taxon>
    </lineage>
</organism>
<feature type="transmembrane region" description="Helical" evidence="7">
    <location>
        <begin position="100"/>
        <end position="117"/>
    </location>
</feature>
<dbReference type="EMBL" id="QNRR01000013">
    <property type="protein sequence ID" value="RBP37653.1"/>
    <property type="molecule type" value="Genomic_DNA"/>
</dbReference>
<accession>A0A366H6M6</accession>
<protein>
    <recommendedName>
        <fullName evidence="7">Phosphatidylglycerol--prolipoprotein diacylglyceryl transferase</fullName>
        <ecNumber evidence="7">2.5.1.145</ecNumber>
    </recommendedName>
</protein>
<keyword evidence="9" id="KW-1185">Reference proteome</keyword>
<keyword evidence="8" id="KW-0449">Lipoprotein</keyword>
<evidence type="ECO:0000313" key="9">
    <source>
        <dbReference type="Proteomes" id="UP000253426"/>
    </source>
</evidence>
<evidence type="ECO:0000313" key="8">
    <source>
        <dbReference type="EMBL" id="RBP37653.1"/>
    </source>
</evidence>
<dbReference type="UniPathway" id="UPA00664"/>
<comment type="similarity">
    <text evidence="1 7">Belongs to the Lgt family.</text>
</comment>
<name>A0A366H6M6_9BACT</name>